<protein>
    <recommendedName>
        <fullName evidence="4">DUF4012 domain-containing protein</fullName>
    </recommendedName>
</protein>
<evidence type="ECO:0000256" key="1">
    <source>
        <dbReference type="SAM" id="Phobius"/>
    </source>
</evidence>
<dbReference type="Pfam" id="PF13196">
    <property type="entry name" value="DUF4012"/>
    <property type="match status" value="1"/>
</dbReference>
<organism evidence="2 3">
    <name type="scientific">Candidatus Uhrbacteria bacterium RIFCSPLOWO2_02_FULL_48_18</name>
    <dbReference type="NCBI Taxonomy" id="1802408"/>
    <lineage>
        <taxon>Bacteria</taxon>
        <taxon>Candidatus Uhriibacteriota</taxon>
    </lineage>
</organism>
<keyword evidence="1" id="KW-1133">Transmembrane helix</keyword>
<keyword evidence="1" id="KW-0812">Transmembrane</keyword>
<dbReference type="EMBL" id="MGEQ01000003">
    <property type="protein sequence ID" value="OGL86985.1"/>
    <property type="molecule type" value="Genomic_DNA"/>
</dbReference>
<evidence type="ECO:0000313" key="2">
    <source>
        <dbReference type="EMBL" id="OGL86985.1"/>
    </source>
</evidence>
<feature type="transmembrane region" description="Helical" evidence="1">
    <location>
        <begin position="28"/>
        <end position="52"/>
    </location>
</feature>
<name>A0A1F7V982_9BACT</name>
<gene>
    <name evidence="2" type="ORF">A3I41_03460</name>
</gene>
<accession>A0A1F7V982</accession>
<evidence type="ECO:0008006" key="4">
    <source>
        <dbReference type="Google" id="ProtNLM"/>
    </source>
</evidence>
<reference evidence="2 3" key="1">
    <citation type="journal article" date="2016" name="Nat. Commun.">
        <title>Thousands of microbial genomes shed light on interconnected biogeochemical processes in an aquifer system.</title>
        <authorList>
            <person name="Anantharaman K."/>
            <person name="Brown C.T."/>
            <person name="Hug L.A."/>
            <person name="Sharon I."/>
            <person name="Castelle C.J."/>
            <person name="Probst A.J."/>
            <person name="Thomas B.C."/>
            <person name="Singh A."/>
            <person name="Wilkins M.J."/>
            <person name="Karaoz U."/>
            <person name="Brodie E.L."/>
            <person name="Williams K.H."/>
            <person name="Hubbard S.S."/>
            <person name="Banfield J.F."/>
        </authorList>
    </citation>
    <scope>NUCLEOTIDE SEQUENCE [LARGE SCALE GENOMIC DNA]</scope>
</reference>
<sequence length="688" mass="75275">MSHTPSFLEHASKASHKAHRRNVLPRRILFWLLVAVVVYGAALAFSVIQVVAETNQAMTSLKEAKAEGTLLRFESANRALADAQGSFAEARRFSPFLKTAVFLPLIGSTIAQSDELITAGQDVVTSLQSVSDIGKSVLQLSGLSEAYFEEVKRGTRPRVSFSDLTPEAKHLVLARLSASSNQFSLLSSRLALVQDELEELLHKSSVDASVEFISVAKEDLSETQKMLERASLFTDLVPVFAGVGKTAHHLVLFLNNTELRPAGGFVGNYGIATVTNGSLDSLKTADVYALDRLAEAQKGFVKEPAPFALQKYNATPYWYFRDANWSPDFSVSAQKLIAKYKEETGVLPAALRGTIPYTDTVDGVIAFTPTFAARILNMVGPVTIGGQTFTAQNMADKLEYQVEYGYAAQGIPEAQRKEVIGQLVDAVVKKLSDMPLSEWGSVLALMEDAFTTKQLFVYHTKPDVEKVIVRAGWSGNVGRAEKAEGAERANKTGADVQMVVDANLAGLKSDPAVLRTITYEIAKDTNGNRIGRTSITYRHKGKFDWKTTRYRTYTRLYVPLGSELIRVTGSLKNDRTQNPNLESGAPDISSELGMSVFGAFIAIEPGQTGTLTFEYKLADSVRAMIARGTYILDVLKQGGAGNHALTLDLDFGKNVLRATPGEEKNEWGDARYRMKEVLDQDKQFVVGL</sequence>
<evidence type="ECO:0000313" key="3">
    <source>
        <dbReference type="Proteomes" id="UP000176593"/>
    </source>
</evidence>
<dbReference type="Proteomes" id="UP000176593">
    <property type="component" value="Unassembled WGS sequence"/>
</dbReference>
<dbReference type="InterPro" id="IPR025101">
    <property type="entry name" value="DUF4012"/>
</dbReference>
<dbReference type="AlphaFoldDB" id="A0A1F7V982"/>
<keyword evidence="1" id="KW-0472">Membrane</keyword>
<proteinExistence type="predicted"/>
<comment type="caution">
    <text evidence="2">The sequence shown here is derived from an EMBL/GenBank/DDBJ whole genome shotgun (WGS) entry which is preliminary data.</text>
</comment>